<accession>A0A1E3AMJ8</accession>
<dbReference type="Proteomes" id="UP000095003">
    <property type="component" value="Unassembled WGS sequence"/>
</dbReference>
<evidence type="ECO:0000256" key="1">
    <source>
        <dbReference type="SAM" id="Phobius"/>
    </source>
</evidence>
<keyword evidence="1" id="KW-1133">Transmembrane helix</keyword>
<comment type="caution">
    <text evidence="2">The sequence shown here is derived from an EMBL/GenBank/DDBJ whole genome shotgun (WGS) entry which is preliminary data.</text>
</comment>
<name>A0A1E3AMJ8_9FIRM</name>
<keyword evidence="1" id="KW-0472">Membrane</keyword>
<keyword evidence="1" id="KW-0812">Transmembrane</keyword>
<dbReference type="PATRIC" id="fig|1432052.3.peg.4740"/>
<feature type="transmembrane region" description="Helical" evidence="1">
    <location>
        <begin position="19"/>
        <end position="40"/>
    </location>
</feature>
<feature type="transmembrane region" description="Helical" evidence="1">
    <location>
        <begin position="52"/>
        <end position="74"/>
    </location>
</feature>
<evidence type="ECO:0000313" key="2">
    <source>
        <dbReference type="EMBL" id="ODM09910.1"/>
    </source>
</evidence>
<reference evidence="2 3" key="1">
    <citation type="submission" date="2016-07" db="EMBL/GenBank/DDBJ databases">
        <title>Characterization of isolates of Eisenbergiella tayi derived from blood cultures, using whole genome sequencing.</title>
        <authorList>
            <person name="Burdz T."/>
            <person name="Wiebe D."/>
            <person name="Huynh C."/>
            <person name="Bernard K."/>
        </authorList>
    </citation>
    <scope>NUCLEOTIDE SEQUENCE [LARGE SCALE GENOMIC DNA]</scope>
    <source>
        <strain evidence="2 3">NML 120489</strain>
    </source>
</reference>
<organism evidence="2 3">
    <name type="scientific">Eisenbergiella tayi</name>
    <dbReference type="NCBI Taxonomy" id="1432052"/>
    <lineage>
        <taxon>Bacteria</taxon>
        <taxon>Bacillati</taxon>
        <taxon>Bacillota</taxon>
        <taxon>Clostridia</taxon>
        <taxon>Lachnospirales</taxon>
        <taxon>Lachnospiraceae</taxon>
        <taxon>Eisenbergiella</taxon>
    </lineage>
</organism>
<evidence type="ECO:0000313" key="3">
    <source>
        <dbReference type="Proteomes" id="UP000095003"/>
    </source>
</evidence>
<proteinExistence type="predicted"/>
<dbReference type="EMBL" id="MCGI01000004">
    <property type="protein sequence ID" value="ODM09910.1"/>
    <property type="molecule type" value="Genomic_DNA"/>
</dbReference>
<feature type="transmembrane region" description="Helical" evidence="1">
    <location>
        <begin position="80"/>
        <end position="103"/>
    </location>
</feature>
<sequence length="114" mass="12522">MQRTGTAIVPPEGSEFMNITTFLFLLTSFAVLTAVVTEAVKKFLDEQHVHYASNIVVLIIALLVGCGGTVLYYISTEIPFAPLNITYIPLMGIANWIGAMVGYDKVKQAIEQLR</sequence>
<protein>
    <submittedName>
        <fullName evidence="2">Uncharacterized protein</fullName>
    </submittedName>
</protein>
<dbReference type="AlphaFoldDB" id="A0A1E3AMJ8"/>
<gene>
    <name evidence="2" type="ORF">BEH84_04278</name>
</gene>